<accession>A0A2S9JCL6</accession>
<reference evidence="6 7" key="1">
    <citation type="submission" date="2018-02" db="EMBL/GenBank/DDBJ databases">
        <title>The draft genome of Phyllobacterium myrsinacearum DSM5892.</title>
        <authorList>
            <person name="Li L."/>
            <person name="Liu L."/>
            <person name="Zhang X."/>
            <person name="Wang T."/>
        </authorList>
    </citation>
    <scope>NUCLEOTIDE SEQUENCE [LARGE SCALE GENOMIC DNA]</scope>
    <source>
        <strain evidence="6 7">DSM 5892</strain>
    </source>
</reference>
<organism evidence="6 7">
    <name type="scientific">Phyllobacterium myrsinacearum</name>
    <dbReference type="NCBI Taxonomy" id="28101"/>
    <lineage>
        <taxon>Bacteria</taxon>
        <taxon>Pseudomonadati</taxon>
        <taxon>Pseudomonadota</taxon>
        <taxon>Alphaproteobacteria</taxon>
        <taxon>Hyphomicrobiales</taxon>
        <taxon>Phyllobacteriaceae</taxon>
        <taxon>Phyllobacterium</taxon>
    </lineage>
</organism>
<feature type="domain" description="HTH lysR-type" evidence="5">
    <location>
        <begin position="1"/>
        <end position="58"/>
    </location>
</feature>
<dbReference type="InterPro" id="IPR036390">
    <property type="entry name" value="WH_DNA-bd_sf"/>
</dbReference>
<keyword evidence="2" id="KW-0805">Transcription regulation</keyword>
<protein>
    <submittedName>
        <fullName evidence="6">LysR family transcriptional regulator</fullName>
    </submittedName>
</protein>
<evidence type="ECO:0000256" key="1">
    <source>
        <dbReference type="ARBA" id="ARBA00009437"/>
    </source>
</evidence>
<dbReference type="AlphaFoldDB" id="A0A2S9JCL6"/>
<dbReference type="PANTHER" id="PTHR30346:SF0">
    <property type="entry name" value="HCA OPERON TRANSCRIPTIONAL ACTIVATOR HCAR"/>
    <property type="match status" value="1"/>
</dbReference>
<evidence type="ECO:0000259" key="5">
    <source>
        <dbReference type="PROSITE" id="PS50931"/>
    </source>
</evidence>
<keyword evidence="4" id="KW-0804">Transcription</keyword>
<dbReference type="InterPro" id="IPR000847">
    <property type="entry name" value="LysR_HTH_N"/>
</dbReference>
<evidence type="ECO:0000313" key="6">
    <source>
        <dbReference type="EMBL" id="PRD50551.1"/>
    </source>
</evidence>
<keyword evidence="7" id="KW-1185">Reference proteome</keyword>
<dbReference type="OrthoDB" id="9811588at2"/>
<comment type="similarity">
    <text evidence="1">Belongs to the LysR transcriptional regulatory family.</text>
</comment>
<dbReference type="PANTHER" id="PTHR30346">
    <property type="entry name" value="TRANSCRIPTIONAL DUAL REGULATOR HCAR-RELATED"/>
    <property type="match status" value="1"/>
</dbReference>
<dbReference type="InterPro" id="IPR036388">
    <property type="entry name" value="WH-like_DNA-bd_sf"/>
</dbReference>
<dbReference type="Pfam" id="PF00126">
    <property type="entry name" value="HTH_1"/>
    <property type="match status" value="1"/>
</dbReference>
<evidence type="ECO:0000256" key="3">
    <source>
        <dbReference type="ARBA" id="ARBA00023125"/>
    </source>
</evidence>
<dbReference type="PRINTS" id="PR00039">
    <property type="entry name" value="HTHLYSR"/>
</dbReference>
<comment type="caution">
    <text evidence="6">The sequence shown here is derived from an EMBL/GenBank/DDBJ whole genome shotgun (WGS) entry which is preliminary data.</text>
</comment>
<dbReference type="SUPFAM" id="SSF53850">
    <property type="entry name" value="Periplasmic binding protein-like II"/>
    <property type="match status" value="1"/>
</dbReference>
<sequence length="303" mass="32819">MDLRQLRYFITVAEELHFGRAAARLNMTQPPLSQTILALEEEIGVELFTRTKRSVALTPAGIQWLDHVRKVLDDAGALPGIARQLARGTMGSLKLAFVSTADYSLLPALLGRYKTGYPDVQIALQEATSDVQIEALLNGNIHAGLIIPPSRASLHASLAYLSLLQEELVAAVPEEWVASGRFDLSSGVLDIKGALSEPLIIFPRRSAPAFHDLITGYYAGNGAVPCIGQEAIQMQTIISLVSAGMGIALVPESLQNLGRTGVRYLKLSRTPPRIETGLVWRRDDPLPALRHLIDIASAFSVSP</sequence>
<dbReference type="GO" id="GO:0003700">
    <property type="term" value="F:DNA-binding transcription factor activity"/>
    <property type="evidence" value="ECO:0007669"/>
    <property type="project" value="InterPro"/>
</dbReference>
<gene>
    <name evidence="6" type="ORF">C5750_21640</name>
</gene>
<dbReference type="Pfam" id="PF03466">
    <property type="entry name" value="LysR_substrate"/>
    <property type="match status" value="1"/>
</dbReference>
<dbReference type="Proteomes" id="UP000238563">
    <property type="component" value="Unassembled WGS sequence"/>
</dbReference>
<dbReference type="RefSeq" id="WP_105736614.1">
    <property type="nucleotide sequence ID" value="NZ_PVBT01000007.1"/>
</dbReference>
<dbReference type="InterPro" id="IPR005119">
    <property type="entry name" value="LysR_subst-bd"/>
</dbReference>
<name>A0A2S9JCL6_9HYPH</name>
<proteinExistence type="inferred from homology"/>
<evidence type="ECO:0000256" key="2">
    <source>
        <dbReference type="ARBA" id="ARBA00023015"/>
    </source>
</evidence>
<evidence type="ECO:0000313" key="7">
    <source>
        <dbReference type="Proteomes" id="UP000238563"/>
    </source>
</evidence>
<keyword evidence="3" id="KW-0238">DNA-binding</keyword>
<dbReference type="PROSITE" id="PS50931">
    <property type="entry name" value="HTH_LYSR"/>
    <property type="match status" value="1"/>
</dbReference>
<dbReference type="Gene3D" id="1.10.10.10">
    <property type="entry name" value="Winged helix-like DNA-binding domain superfamily/Winged helix DNA-binding domain"/>
    <property type="match status" value="1"/>
</dbReference>
<dbReference type="EMBL" id="PVBT01000007">
    <property type="protein sequence ID" value="PRD50551.1"/>
    <property type="molecule type" value="Genomic_DNA"/>
</dbReference>
<dbReference type="GO" id="GO:0032993">
    <property type="term" value="C:protein-DNA complex"/>
    <property type="evidence" value="ECO:0007669"/>
    <property type="project" value="TreeGrafter"/>
</dbReference>
<dbReference type="GO" id="GO:0003677">
    <property type="term" value="F:DNA binding"/>
    <property type="evidence" value="ECO:0007669"/>
    <property type="project" value="UniProtKB-KW"/>
</dbReference>
<dbReference type="SUPFAM" id="SSF46785">
    <property type="entry name" value="Winged helix' DNA-binding domain"/>
    <property type="match status" value="1"/>
</dbReference>
<evidence type="ECO:0000256" key="4">
    <source>
        <dbReference type="ARBA" id="ARBA00023163"/>
    </source>
</evidence>
<dbReference type="Gene3D" id="3.40.190.10">
    <property type="entry name" value="Periplasmic binding protein-like II"/>
    <property type="match status" value="2"/>
</dbReference>
<dbReference type="FunFam" id="1.10.10.10:FF:000001">
    <property type="entry name" value="LysR family transcriptional regulator"/>
    <property type="match status" value="1"/>
</dbReference>